<feature type="domain" description="C2H2-type" evidence="3">
    <location>
        <begin position="437"/>
        <end position="467"/>
    </location>
</feature>
<organism evidence="4 5">
    <name type="scientific">Paralvinella palmiformis</name>
    <dbReference type="NCBI Taxonomy" id="53620"/>
    <lineage>
        <taxon>Eukaryota</taxon>
        <taxon>Metazoa</taxon>
        <taxon>Spiralia</taxon>
        <taxon>Lophotrochozoa</taxon>
        <taxon>Annelida</taxon>
        <taxon>Polychaeta</taxon>
        <taxon>Sedentaria</taxon>
        <taxon>Canalipalpata</taxon>
        <taxon>Terebellida</taxon>
        <taxon>Terebelliformia</taxon>
        <taxon>Alvinellidae</taxon>
        <taxon>Paralvinella</taxon>
    </lineage>
</organism>
<dbReference type="AlphaFoldDB" id="A0AAD9NAQ9"/>
<feature type="region of interest" description="Disordered" evidence="2">
    <location>
        <begin position="459"/>
        <end position="508"/>
    </location>
</feature>
<dbReference type="PANTHER" id="PTHR16116:SF5">
    <property type="entry name" value="ZINC FINGER PROTEIN 839"/>
    <property type="match status" value="1"/>
</dbReference>
<reference evidence="4" key="1">
    <citation type="journal article" date="2023" name="Mol. Biol. Evol.">
        <title>Third-Generation Sequencing Reveals the Adaptive Role of the Epigenome in Three Deep-Sea Polychaetes.</title>
        <authorList>
            <person name="Perez M."/>
            <person name="Aroh O."/>
            <person name="Sun Y."/>
            <person name="Lan Y."/>
            <person name="Juniper S.K."/>
            <person name="Young C.R."/>
            <person name="Angers B."/>
            <person name="Qian P.Y."/>
        </authorList>
    </citation>
    <scope>NUCLEOTIDE SEQUENCE</scope>
    <source>
        <strain evidence="4">P08H-3</strain>
    </source>
</reference>
<dbReference type="InterPro" id="IPR039946">
    <property type="entry name" value="ZN839"/>
</dbReference>
<dbReference type="GO" id="GO:0008270">
    <property type="term" value="F:zinc ion binding"/>
    <property type="evidence" value="ECO:0007669"/>
    <property type="project" value="UniProtKB-KW"/>
</dbReference>
<dbReference type="PANTHER" id="PTHR16116">
    <property type="entry name" value="ZINC FINGER PROTEIN 839"/>
    <property type="match status" value="1"/>
</dbReference>
<feature type="compositionally biased region" description="Low complexity" evidence="2">
    <location>
        <begin position="396"/>
        <end position="406"/>
    </location>
</feature>
<feature type="compositionally biased region" description="Polar residues" evidence="2">
    <location>
        <begin position="300"/>
        <end position="312"/>
    </location>
</feature>
<keyword evidence="5" id="KW-1185">Reference proteome</keyword>
<dbReference type="Pfam" id="PF15961">
    <property type="entry name" value="DUF4764"/>
    <property type="match status" value="1"/>
</dbReference>
<feature type="compositionally biased region" description="Low complexity" evidence="2">
    <location>
        <begin position="969"/>
        <end position="982"/>
    </location>
</feature>
<accession>A0AAD9NAQ9</accession>
<evidence type="ECO:0000313" key="4">
    <source>
        <dbReference type="EMBL" id="KAK2161693.1"/>
    </source>
</evidence>
<dbReference type="InterPro" id="IPR013087">
    <property type="entry name" value="Znf_C2H2_type"/>
</dbReference>
<dbReference type="Proteomes" id="UP001208570">
    <property type="component" value="Unassembled WGS sequence"/>
</dbReference>
<feature type="compositionally biased region" description="Basic and acidic residues" evidence="2">
    <location>
        <begin position="375"/>
        <end position="386"/>
    </location>
</feature>
<name>A0AAD9NAQ9_9ANNE</name>
<gene>
    <name evidence="4" type="ORF">LSH36_111g01046</name>
</gene>
<evidence type="ECO:0000256" key="1">
    <source>
        <dbReference type="PROSITE-ProRule" id="PRU00042"/>
    </source>
</evidence>
<evidence type="ECO:0000313" key="5">
    <source>
        <dbReference type="Proteomes" id="UP001208570"/>
    </source>
</evidence>
<feature type="compositionally biased region" description="Basic and acidic residues" evidence="2">
    <location>
        <begin position="481"/>
        <end position="495"/>
    </location>
</feature>
<keyword evidence="1" id="KW-0862">Zinc</keyword>
<keyword evidence="1" id="KW-0863">Zinc-finger</keyword>
<dbReference type="PROSITE" id="PS50157">
    <property type="entry name" value="ZINC_FINGER_C2H2_2"/>
    <property type="match status" value="1"/>
</dbReference>
<sequence>MADSERQEHDNILSGDANLVSASHIVQVSATDVDGGVAVSEDILRQAFQEASGPLVQDGVAYTNGEVVADATNGISLDGTAVISGIKNTDVIYTLDNASQNVTADDNGVQDLQSLVSGPLEASENNGFLQEVVAQDDSQQPVVSASEDNYVIHVQNQPAVLHGGLVAVGPSQNVLQSVQPTVQESDLSQFEAAQVNNQVTSGQNKIQTIVVQAPSATNTAPLGSSANPIRIVQQGNQYTSLQQLSAEQLSQIMQVVQQQQLMKLTTESNKPSVIFNPQTQTRIVYKVMYPSELHNRNKNNRVGESASSSKQPPHQIYVPTDSVIVNLPKRTYKKRKHKEDEKVEAPELSKEEKEEKKKHRPRTRSGRISRPPKHMVKDYKHIHPVDWDEDYDDSDGGYSDFKGSSGDENEPDSRRRKKDSNYSAYSCLGPHGKAKPWKCKVCDKAYIGKAGLARHYRLNPEHGKDDENFKEGFYVNGMDDSSSRDSAPDLMDVKRSSPQADDQTKDDVRTSFANCSVINTSTTDSTPSTAAVTNSLKTNSPGIASGKSLLKNKQAIPQENVTAKKKARLKEYIREFSDEDLMETVFPRLAQAVSTWEFMLMKAERGRPARPHLVHLLQEYVQVYREIRRLCEEQLQLVAPGAPPSSGTRIQVSDEKVASALGVSVGLYSVQTKPVKEDPFRYKLLTADPSTCNSNTMSNKRTVEKVSAEDLIEVKRDKLNEASSALNDSRTSNNIAAKVLPGHTLLKPSLLSAVEGSTKPAVANNSITGRTQDTSSITVSATQTLKSYPTGSIHHMAQLPTQVDTTSSEGHDFKTADESLVVSSAAMDSHEARFLDSHSSTSPMFSVCFVSSSSVMPSTTTDGKVAVDAVREEDMHEQCPEGEEQHQLLEHSEMLKVHTQQYIKDDDHLLGESSQLLQQSDHSLDQPDELLEQANQHEEHQQPIPNVDESLQHSDQLQEQIDQQEKDSQQPMEQLEQSLQQSEQLLTQSEQLEVHVEQQMECLVKSQKEQTQGIEEHDELLKEPTQLLEHTSELSEPNDGMVEDSGQFAGEFQLDASQLTAGVPMSVPSGGLNYGSQYVDSDMSQHFVSDGMILADQGNGHMLLQENELVDQSADQTEQAGSVEDLNADNRLILIKNPDGTIQVHRQGNQPISLEELQALLGMELDANLMLTESSGEVLQ</sequence>
<feature type="compositionally biased region" description="Basic and acidic residues" evidence="2">
    <location>
        <begin position="459"/>
        <end position="470"/>
    </location>
</feature>
<feature type="compositionally biased region" description="Basic residues" evidence="2">
    <location>
        <begin position="356"/>
        <end position="374"/>
    </location>
</feature>
<comment type="caution">
    <text evidence="4">The sequence shown here is derived from an EMBL/GenBank/DDBJ whole genome shotgun (WGS) entry which is preliminary data.</text>
</comment>
<feature type="region of interest" description="Disordered" evidence="2">
    <location>
        <begin position="295"/>
        <end position="427"/>
    </location>
</feature>
<evidence type="ECO:0000256" key="2">
    <source>
        <dbReference type="SAM" id="MobiDB-lite"/>
    </source>
</evidence>
<protein>
    <recommendedName>
        <fullName evidence="3">C2H2-type domain-containing protein</fullName>
    </recommendedName>
</protein>
<evidence type="ECO:0000259" key="3">
    <source>
        <dbReference type="PROSITE" id="PS50157"/>
    </source>
</evidence>
<proteinExistence type="predicted"/>
<feature type="region of interest" description="Disordered" evidence="2">
    <location>
        <begin position="951"/>
        <end position="982"/>
    </location>
</feature>
<feature type="compositionally biased region" description="Basic and acidic residues" evidence="2">
    <location>
        <begin position="338"/>
        <end position="355"/>
    </location>
</feature>
<keyword evidence="1" id="KW-0479">Metal-binding</keyword>
<dbReference type="InterPro" id="IPR031885">
    <property type="entry name" value="DUF4764"/>
</dbReference>
<dbReference type="EMBL" id="JAODUP010000111">
    <property type="protein sequence ID" value="KAK2161693.1"/>
    <property type="molecule type" value="Genomic_DNA"/>
</dbReference>